<evidence type="ECO:0000259" key="8">
    <source>
        <dbReference type="PROSITE" id="PS51751"/>
    </source>
</evidence>
<dbReference type="GO" id="GO:0005789">
    <property type="term" value="C:endoplasmic reticulum membrane"/>
    <property type="evidence" value="ECO:0007669"/>
    <property type="project" value="UniProtKB-SubCell"/>
</dbReference>
<feature type="transmembrane region" description="Helical" evidence="7">
    <location>
        <begin position="66"/>
        <end position="86"/>
    </location>
</feature>
<comment type="subcellular location">
    <subcellularLocation>
        <location evidence="1">Endoplasmic reticulum membrane</location>
        <topology evidence="1">Multi-pass membrane protein</topology>
    </subcellularLocation>
</comment>
<dbReference type="PROSITE" id="PS51751">
    <property type="entry name" value="EXPERA"/>
    <property type="match status" value="1"/>
</dbReference>
<evidence type="ECO:0000256" key="6">
    <source>
        <dbReference type="ARBA" id="ARBA00023136"/>
    </source>
</evidence>
<keyword evidence="5 7" id="KW-1133">Transmembrane helix</keyword>
<dbReference type="EMBL" id="NAJO01000027">
    <property type="protein sequence ID" value="OQO02553.1"/>
    <property type="molecule type" value="Genomic_DNA"/>
</dbReference>
<keyword evidence="3 7" id="KW-0812">Transmembrane</keyword>
<dbReference type="FunCoup" id="A0A1V8STR0">
    <property type="interactions" value="76"/>
</dbReference>
<dbReference type="AlphaFoldDB" id="A0A1V8STR0"/>
<organism evidence="9 10">
    <name type="scientific">Cryoendolithus antarcticus</name>
    <dbReference type="NCBI Taxonomy" id="1507870"/>
    <lineage>
        <taxon>Eukaryota</taxon>
        <taxon>Fungi</taxon>
        <taxon>Dikarya</taxon>
        <taxon>Ascomycota</taxon>
        <taxon>Pezizomycotina</taxon>
        <taxon>Dothideomycetes</taxon>
        <taxon>Dothideomycetidae</taxon>
        <taxon>Cladosporiales</taxon>
        <taxon>Cladosporiaceae</taxon>
        <taxon>Cryoendolithus</taxon>
    </lineage>
</organism>
<dbReference type="InParanoid" id="A0A1V8STR0"/>
<dbReference type="InterPro" id="IPR033118">
    <property type="entry name" value="EXPERA"/>
</dbReference>
<evidence type="ECO:0000256" key="1">
    <source>
        <dbReference type="ARBA" id="ARBA00004477"/>
    </source>
</evidence>
<keyword evidence="6 7" id="KW-0472">Membrane</keyword>
<comment type="caution">
    <text evidence="9">The sequence shown here is derived from an EMBL/GenBank/DDBJ whole genome shotgun (WGS) entry which is preliminary data.</text>
</comment>
<feature type="transmembrane region" description="Helical" evidence="7">
    <location>
        <begin position="12"/>
        <end position="32"/>
    </location>
</feature>
<keyword evidence="4 7" id="KW-0256">Endoplasmic reticulum</keyword>
<proteinExistence type="inferred from homology"/>
<evidence type="ECO:0000256" key="5">
    <source>
        <dbReference type="ARBA" id="ARBA00022989"/>
    </source>
</evidence>
<reference evidence="10" key="1">
    <citation type="submission" date="2017-03" db="EMBL/GenBank/DDBJ databases">
        <title>Genomes of endolithic fungi from Antarctica.</title>
        <authorList>
            <person name="Coleine C."/>
            <person name="Masonjones S."/>
            <person name="Stajich J.E."/>
        </authorList>
    </citation>
    <scope>NUCLEOTIDE SEQUENCE [LARGE SCALE GENOMIC DNA]</scope>
    <source>
        <strain evidence="10">CCFEE 5527</strain>
    </source>
</reference>
<evidence type="ECO:0000256" key="7">
    <source>
        <dbReference type="PIRNR" id="PIRNR031032"/>
    </source>
</evidence>
<accession>A0A1V8STR0</accession>
<dbReference type="Pfam" id="PF05241">
    <property type="entry name" value="EBP"/>
    <property type="match status" value="1"/>
</dbReference>
<evidence type="ECO:0000313" key="10">
    <source>
        <dbReference type="Proteomes" id="UP000192596"/>
    </source>
</evidence>
<keyword evidence="10" id="KW-1185">Reference proteome</keyword>
<dbReference type="OrthoDB" id="433124at2759"/>
<evidence type="ECO:0000256" key="4">
    <source>
        <dbReference type="ARBA" id="ARBA00022824"/>
    </source>
</evidence>
<dbReference type="PANTHER" id="PTHR31204:SF1">
    <property type="entry name" value="SIGMA INTRACELLULAR RECEPTOR 2"/>
    <property type="match status" value="1"/>
</dbReference>
<evidence type="ECO:0000313" key="9">
    <source>
        <dbReference type="EMBL" id="OQO02553.1"/>
    </source>
</evidence>
<dbReference type="InterPro" id="IPR051987">
    <property type="entry name" value="Sigma-2_receptor-like"/>
</dbReference>
<evidence type="ECO:0000256" key="3">
    <source>
        <dbReference type="ARBA" id="ARBA00022692"/>
    </source>
</evidence>
<dbReference type="PIRSF" id="PIRSF031032">
    <property type="entry name" value="TMP_97_prd"/>
    <property type="match status" value="1"/>
</dbReference>
<gene>
    <name evidence="9" type="ORF">B0A48_12081</name>
</gene>
<name>A0A1V8STR0_9PEZI</name>
<dbReference type="PANTHER" id="PTHR31204">
    <property type="entry name" value="SIGMA INTRACELLULAR RECEPTOR 2"/>
    <property type="match status" value="1"/>
</dbReference>
<protein>
    <recommendedName>
        <fullName evidence="7">Efficient mitochondria targeting-associated protein 19</fullName>
    </recommendedName>
</protein>
<feature type="domain" description="EXPERA" evidence="8">
    <location>
        <begin position="8"/>
        <end position="144"/>
    </location>
</feature>
<feature type="transmembrane region" description="Helical" evidence="7">
    <location>
        <begin position="130"/>
        <end position="149"/>
    </location>
</feature>
<feature type="transmembrane region" description="Helical" evidence="7">
    <location>
        <begin position="98"/>
        <end position="118"/>
    </location>
</feature>
<dbReference type="STRING" id="1507870.A0A1V8STR0"/>
<sequence>MSILSRKRDLLYLAFFIIHIPVLFCVDLASLYPESIKPAFLVKLHEYQVTTYADRFFTEPPAWFGVYIWMEALYHVPLSFWAIGALLRNDPKVPLHLLVYAVQTVITTTTCIADFLSWSDYENQQKLELMKLYVPYLALSVFMGVDMFGRLSQSIDRRRLDPSKTQ</sequence>
<dbReference type="Proteomes" id="UP000192596">
    <property type="component" value="Unassembled WGS sequence"/>
</dbReference>
<dbReference type="InterPro" id="IPR016964">
    <property type="entry name" value="Sigma2_recept"/>
</dbReference>
<evidence type="ECO:0000256" key="2">
    <source>
        <dbReference type="ARBA" id="ARBA00009096"/>
    </source>
</evidence>
<comment type="similarity">
    <text evidence="2">Belongs to the TMEM97/sigma-2 receptor family.</text>
</comment>